<organism evidence="1 2">
    <name type="scientific">Aureibacter tunicatorum</name>
    <dbReference type="NCBI Taxonomy" id="866807"/>
    <lineage>
        <taxon>Bacteria</taxon>
        <taxon>Pseudomonadati</taxon>
        <taxon>Bacteroidota</taxon>
        <taxon>Cytophagia</taxon>
        <taxon>Cytophagales</taxon>
        <taxon>Persicobacteraceae</taxon>
        <taxon>Aureibacter</taxon>
    </lineage>
</organism>
<comment type="caution">
    <text evidence="1">The sequence shown here is derived from an EMBL/GenBank/DDBJ whole genome shotgun (WGS) entry which is preliminary data.</text>
</comment>
<dbReference type="RefSeq" id="WP_309941366.1">
    <property type="nucleotide sequence ID" value="NZ_AP025305.1"/>
</dbReference>
<dbReference type="Proteomes" id="UP001185092">
    <property type="component" value="Unassembled WGS sequence"/>
</dbReference>
<gene>
    <name evidence="1" type="ORF">HNQ88_004044</name>
</gene>
<keyword evidence="2" id="KW-1185">Reference proteome</keyword>
<name>A0AAE3XRX3_9BACT</name>
<protein>
    <submittedName>
        <fullName evidence="1">Uncharacterized protein</fullName>
    </submittedName>
</protein>
<sequence>MGLESFGTGTVSNMMNILDVKQDLQGHYVYALNAEGKIYKQYLPAVNTSIFIEVDVPGISGIAEDKRFVDVIPEGYALHSAVDKAHFTPSFEFFEKYPEFVFLFLANGEDWLIRLVGKLKNTTIWEVANEISSTSANGQGKTLPKMKLNSVTFELGPPPPAGRFSCFINSSTGVHYLQIDPDFFSVVNDHYILESSNLPNTNFISSVIEASAVKNCLLSVISYGNEYLILQDDQGTISFYRNDQLGNISSEPNIMLQGPEFDNLWLHEPLIKLCHFHNGPDMKLHFMTASALYIYDFSRVAVSVIKNERLALNYNGNPMQSMTDLAADESFAFTDGVFAFTSKMGVIDVNQALYLGKVNTSLFAFEDIEQVTRHSSLDMSKLRVKLKDGKIFFVDTSNLSQVERDSIGFEEGLIHRATNIISGPPSQKYVTLTKTQFFDSRIANEPMESNVSVPLKSYSKHLHAPFLLVIGSITLESQEQIAVRFRASQVLLFPQESETFTLYGGESLEATLAIENGNISVRLINKSSNAIQSARFEILDNFQTI</sequence>
<evidence type="ECO:0000313" key="1">
    <source>
        <dbReference type="EMBL" id="MDR6240968.1"/>
    </source>
</evidence>
<proteinExistence type="predicted"/>
<dbReference type="EMBL" id="JAVDQD010000006">
    <property type="protein sequence ID" value="MDR6240968.1"/>
    <property type="molecule type" value="Genomic_DNA"/>
</dbReference>
<evidence type="ECO:0000313" key="2">
    <source>
        <dbReference type="Proteomes" id="UP001185092"/>
    </source>
</evidence>
<accession>A0AAE3XRX3</accession>
<reference evidence="1" key="1">
    <citation type="submission" date="2023-07" db="EMBL/GenBank/DDBJ databases">
        <title>Genomic Encyclopedia of Type Strains, Phase IV (KMG-IV): sequencing the most valuable type-strain genomes for metagenomic binning, comparative biology and taxonomic classification.</title>
        <authorList>
            <person name="Goeker M."/>
        </authorList>
    </citation>
    <scope>NUCLEOTIDE SEQUENCE</scope>
    <source>
        <strain evidence="1">DSM 26174</strain>
    </source>
</reference>
<dbReference type="AlphaFoldDB" id="A0AAE3XRX3"/>